<feature type="compositionally biased region" description="Basic and acidic residues" evidence="1">
    <location>
        <begin position="242"/>
        <end position="251"/>
    </location>
</feature>
<feature type="region of interest" description="Disordered" evidence="1">
    <location>
        <begin position="217"/>
        <end position="251"/>
    </location>
</feature>
<dbReference type="Proteomes" id="UP000296049">
    <property type="component" value="Unassembled WGS sequence"/>
</dbReference>
<evidence type="ECO:0000313" key="2">
    <source>
        <dbReference type="EMBL" id="EOB08537.1"/>
    </source>
</evidence>
<sequence length="371" mass="41569">MTVTLSEVYERKQLTKQIPPNSTKKDIVEEFRKKPALALSLHDRKTKKHKPVEVAPRGGSRECHLSPTELRGCMGSMDFYEQPPNCCAVHKSSVSAVGKESWRTATFHRAGESRRLEGISGTHPAHTLLGAERLSEMHWCHRAARAPPAEQGEPAPEYGNKAGRGSSLNDKMVSPRVPNVEGRTCMAMLMIPTSSNTYFEKFRSYNCLVAAPFRSQKTLPSSRTPPISGAAAERSQQPRWLQADRKTPPCSHLREAPAWAMSCLSTVSDETKKKQKITIRLIADFYNTLGKYLLTAQKTRKKSWATGETKERFPGNAPASATKQQEEPWPGLAGGEEQEENRELQTYFFFLQNMEPFPKKVQELLLAEITA</sequence>
<evidence type="ECO:0000256" key="1">
    <source>
        <dbReference type="SAM" id="MobiDB-lite"/>
    </source>
</evidence>
<gene>
    <name evidence="2" type="ORF">Anapl_07006</name>
</gene>
<keyword evidence="3" id="KW-1185">Reference proteome</keyword>
<protein>
    <submittedName>
        <fullName evidence="2">Uncharacterized protein</fullName>
    </submittedName>
</protein>
<accession>R0KEQ1</accession>
<feature type="compositionally biased region" description="Low complexity" evidence="1">
    <location>
        <begin position="145"/>
        <end position="157"/>
    </location>
</feature>
<feature type="region of interest" description="Disordered" evidence="1">
    <location>
        <begin position="303"/>
        <end position="337"/>
    </location>
</feature>
<dbReference type="EMBL" id="KB742441">
    <property type="protein sequence ID" value="EOB08537.1"/>
    <property type="molecule type" value="Genomic_DNA"/>
</dbReference>
<feature type="region of interest" description="Disordered" evidence="1">
    <location>
        <begin position="145"/>
        <end position="175"/>
    </location>
</feature>
<dbReference type="AlphaFoldDB" id="R0KEQ1"/>
<name>R0KEQ1_ANAPL</name>
<organism evidence="2 3">
    <name type="scientific">Anas platyrhynchos</name>
    <name type="common">Mallard</name>
    <name type="synonym">Anas boschas</name>
    <dbReference type="NCBI Taxonomy" id="8839"/>
    <lineage>
        <taxon>Eukaryota</taxon>
        <taxon>Metazoa</taxon>
        <taxon>Chordata</taxon>
        <taxon>Craniata</taxon>
        <taxon>Vertebrata</taxon>
        <taxon>Euteleostomi</taxon>
        <taxon>Archelosauria</taxon>
        <taxon>Archosauria</taxon>
        <taxon>Dinosauria</taxon>
        <taxon>Saurischia</taxon>
        <taxon>Theropoda</taxon>
        <taxon>Coelurosauria</taxon>
        <taxon>Aves</taxon>
        <taxon>Neognathae</taxon>
        <taxon>Galloanserae</taxon>
        <taxon>Anseriformes</taxon>
        <taxon>Anatidae</taxon>
        <taxon>Anatinae</taxon>
        <taxon>Anas</taxon>
    </lineage>
</organism>
<reference evidence="3" key="1">
    <citation type="journal article" date="2013" name="Nat. Genet.">
        <title>The duck genome and transcriptome provide insight into an avian influenza virus reservoir species.</title>
        <authorList>
            <person name="Huang Y."/>
            <person name="Li Y."/>
            <person name="Burt D.W."/>
            <person name="Chen H."/>
            <person name="Zhang Y."/>
            <person name="Qian W."/>
            <person name="Kim H."/>
            <person name="Gan S."/>
            <person name="Zhao Y."/>
            <person name="Li J."/>
            <person name="Yi K."/>
            <person name="Feng H."/>
            <person name="Zhu P."/>
            <person name="Li B."/>
            <person name="Liu Q."/>
            <person name="Fairley S."/>
            <person name="Magor K.E."/>
            <person name="Du Z."/>
            <person name="Hu X."/>
            <person name="Goodman L."/>
            <person name="Tafer H."/>
            <person name="Vignal A."/>
            <person name="Lee T."/>
            <person name="Kim K.W."/>
            <person name="Sheng Z."/>
            <person name="An Y."/>
            <person name="Searle S."/>
            <person name="Herrero J."/>
            <person name="Groenen M.A."/>
            <person name="Crooijmans R.P."/>
            <person name="Faraut T."/>
            <person name="Cai Q."/>
            <person name="Webster R.G."/>
            <person name="Aldridge J.R."/>
            <person name="Warren W.C."/>
            <person name="Bartschat S."/>
            <person name="Kehr S."/>
            <person name="Marz M."/>
            <person name="Stadler P.F."/>
            <person name="Smith J."/>
            <person name="Kraus R.H."/>
            <person name="Zhao Y."/>
            <person name="Ren L."/>
            <person name="Fei J."/>
            <person name="Morisson M."/>
            <person name="Kaiser P."/>
            <person name="Griffin D.K."/>
            <person name="Rao M."/>
            <person name="Pitel F."/>
            <person name="Wang J."/>
            <person name="Li N."/>
        </authorList>
    </citation>
    <scope>NUCLEOTIDE SEQUENCE [LARGE SCALE GENOMIC DNA]</scope>
</reference>
<proteinExistence type="predicted"/>
<evidence type="ECO:0000313" key="3">
    <source>
        <dbReference type="Proteomes" id="UP000296049"/>
    </source>
</evidence>